<gene>
    <name evidence="1" type="ORF">LCGC14_2418250</name>
</gene>
<comment type="caution">
    <text evidence="1">The sequence shown here is derived from an EMBL/GenBank/DDBJ whole genome shotgun (WGS) entry which is preliminary data.</text>
</comment>
<reference evidence="1" key="1">
    <citation type="journal article" date="2015" name="Nature">
        <title>Complex archaea that bridge the gap between prokaryotes and eukaryotes.</title>
        <authorList>
            <person name="Spang A."/>
            <person name="Saw J.H."/>
            <person name="Jorgensen S.L."/>
            <person name="Zaremba-Niedzwiedzka K."/>
            <person name="Martijn J."/>
            <person name="Lind A.E."/>
            <person name="van Eijk R."/>
            <person name="Schleper C."/>
            <person name="Guy L."/>
            <person name="Ettema T.J."/>
        </authorList>
    </citation>
    <scope>NUCLEOTIDE SEQUENCE</scope>
</reference>
<accession>A0A0F9E2J8</accession>
<organism evidence="1">
    <name type="scientific">marine sediment metagenome</name>
    <dbReference type="NCBI Taxonomy" id="412755"/>
    <lineage>
        <taxon>unclassified sequences</taxon>
        <taxon>metagenomes</taxon>
        <taxon>ecological metagenomes</taxon>
    </lineage>
</organism>
<dbReference type="EMBL" id="LAZR01036702">
    <property type="protein sequence ID" value="KKL24146.1"/>
    <property type="molecule type" value="Genomic_DNA"/>
</dbReference>
<sequence>MNEHPLTKNERGERYGDLYVIARAPSSRYGAQWHCLCRCGKSTIALGVRLRNGNRTSCGCQLGQHPNTLAALAASAPRRRQLFLQRLGLTATDLVTYEEYVAWAVLVPEFDFIEKLKQRNR</sequence>
<name>A0A0F9E2J8_9ZZZZ</name>
<dbReference type="AlphaFoldDB" id="A0A0F9E2J8"/>
<protein>
    <submittedName>
        <fullName evidence="1">Uncharacterized protein</fullName>
    </submittedName>
</protein>
<proteinExistence type="predicted"/>
<evidence type="ECO:0000313" key="1">
    <source>
        <dbReference type="EMBL" id="KKL24146.1"/>
    </source>
</evidence>